<dbReference type="AlphaFoldDB" id="A0A6C0HK23"/>
<sequence length="167" mass="19633">MNIFFLDWDPELCAQYHVDKHVVKMILESCQLLYTCHWTTSTGTPEYLASTPNGSGYKPTHRNHPCNIWLRESLDNYLWLLRLARALVDEYRFRYGSEKTHKCEEHLDWLSLVYPAGLESKGITAPRLAMPDEFKDPDPVKAYRAYYVGAKQKLIQYRKRSKPSFLE</sequence>
<evidence type="ECO:0000313" key="1">
    <source>
        <dbReference type="EMBL" id="QHT80962.1"/>
    </source>
</evidence>
<accession>A0A6C0HK23</accession>
<reference evidence="1" key="1">
    <citation type="journal article" date="2020" name="Nature">
        <title>Giant virus diversity and host interactions through global metagenomics.</title>
        <authorList>
            <person name="Schulz F."/>
            <person name="Roux S."/>
            <person name="Paez-Espino D."/>
            <person name="Jungbluth S."/>
            <person name="Walsh D.A."/>
            <person name="Denef V.J."/>
            <person name="McMahon K.D."/>
            <person name="Konstantinidis K.T."/>
            <person name="Eloe-Fadrosh E.A."/>
            <person name="Kyrpides N.C."/>
            <person name="Woyke T."/>
        </authorList>
    </citation>
    <scope>NUCLEOTIDE SEQUENCE</scope>
    <source>
        <strain evidence="1">GVMAG-M-3300023184-135</strain>
    </source>
</reference>
<name>A0A6C0HK23_9ZZZZ</name>
<proteinExistence type="predicted"/>
<dbReference type="Pfam" id="PF03013">
    <property type="entry name" value="Pyr_excise"/>
    <property type="match status" value="1"/>
</dbReference>
<organism evidence="1">
    <name type="scientific">viral metagenome</name>
    <dbReference type="NCBI Taxonomy" id="1070528"/>
    <lineage>
        <taxon>unclassified sequences</taxon>
        <taxon>metagenomes</taxon>
        <taxon>organismal metagenomes</taxon>
    </lineage>
</organism>
<dbReference type="EMBL" id="MN739976">
    <property type="protein sequence ID" value="QHT80962.1"/>
    <property type="molecule type" value="Genomic_DNA"/>
</dbReference>
<protein>
    <submittedName>
        <fullName evidence="1">Uncharacterized protein</fullName>
    </submittedName>
</protein>
<dbReference type="InterPro" id="IPR004260">
    <property type="entry name" value="Pyr-dimer_DNA_glycosylase"/>
</dbReference>